<accession>A0A974NUM6</accession>
<protein>
    <recommendedName>
        <fullName evidence="4">Lipoprotein</fullName>
    </recommendedName>
</protein>
<proteinExistence type="predicted"/>
<keyword evidence="1" id="KW-0732">Signal</keyword>
<dbReference type="Proteomes" id="UP000595894">
    <property type="component" value="Chromosome"/>
</dbReference>
<organism evidence="2 3">
    <name type="scientific">Sphingomonas aliaeris</name>
    <dbReference type="NCBI Taxonomy" id="2759526"/>
    <lineage>
        <taxon>Bacteria</taxon>
        <taxon>Pseudomonadati</taxon>
        <taxon>Pseudomonadota</taxon>
        <taxon>Alphaproteobacteria</taxon>
        <taxon>Sphingomonadales</taxon>
        <taxon>Sphingomonadaceae</taxon>
        <taxon>Sphingomonas</taxon>
    </lineage>
</organism>
<dbReference type="PROSITE" id="PS51257">
    <property type="entry name" value="PROKAR_LIPOPROTEIN"/>
    <property type="match status" value="1"/>
</dbReference>
<keyword evidence="3" id="KW-1185">Reference proteome</keyword>
<reference evidence="3" key="1">
    <citation type="submission" date="2020-09" db="EMBL/GenBank/DDBJ databases">
        <title>Sphingomonas sp., a new species isolated from pork steak.</title>
        <authorList>
            <person name="Heidler von Heilborn D."/>
        </authorList>
    </citation>
    <scope>NUCLEOTIDE SEQUENCE [LARGE SCALE GENOMIC DNA]</scope>
</reference>
<dbReference type="EMBL" id="CP061035">
    <property type="protein sequence ID" value="QQV77108.1"/>
    <property type="molecule type" value="Genomic_DNA"/>
</dbReference>
<evidence type="ECO:0000313" key="3">
    <source>
        <dbReference type="Proteomes" id="UP000595894"/>
    </source>
</evidence>
<evidence type="ECO:0008006" key="4">
    <source>
        <dbReference type="Google" id="ProtNLM"/>
    </source>
</evidence>
<gene>
    <name evidence="2" type="ORF">H5J25_17500</name>
</gene>
<name>A0A974NUM6_9SPHN</name>
<evidence type="ECO:0000313" key="2">
    <source>
        <dbReference type="EMBL" id="QQV77108.1"/>
    </source>
</evidence>
<dbReference type="AlphaFoldDB" id="A0A974NUM6"/>
<feature type="signal peptide" evidence="1">
    <location>
        <begin position="1"/>
        <end position="21"/>
    </location>
</feature>
<sequence>MRGEAVRFSIPVLGLPLLALAACSPIQDRTRDGLIAAGLSPKLAGCMAKPMAEQLSVPQLRKLASIGRQPGEGGGRKQLLKRLRALDDPEIVSVTATAAALCSVGLG</sequence>
<dbReference type="KEGG" id="sari:H5J25_17500"/>
<feature type="chain" id="PRO_5036939384" description="Lipoprotein" evidence="1">
    <location>
        <begin position="22"/>
        <end position="107"/>
    </location>
</feature>
<evidence type="ECO:0000256" key="1">
    <source>
        <dbReference type="SAM" id="SignalP"/>
    </source>
</evidence>